<dbReference type="SUPFAM" id="SSF48179">
    <property type="entry name" value="6-phosphogluconate dehydrogenase C-terminal domain-like"/>
    <property type="match status" value="1"/>
</dbReference>
<feature type="compositionally biased region" description="Polar residues" evidence="1">
    <location>
        <begin position="458"/>
        <end position="487"/>
    </location>
</feature>
<dbReference type="EMBL" id="CAHR02000028">
    <property type="protein sequence ID" value="CCG81150.1"/>
    <property type="molecule type" value="Genomic_DNA"/>
</dbReference>
<gene>
    <name evidence="4" type="ORF">TAPDE_000860</name>
</gene>
<feature type="region of interest" description="Disordered" evidence="1">
    <location>
        <begin position="442"/>
        <end position="488"/>
    </location>
</feature>
<feature type="region of interest" description="Disordered" evidence="1">
    <location>
        <begin position="703"/>
        <end position="753"/>
    </location>
</feature>
<dbReference type="Gene3D" id="1.10.1040.10">
    <property type="entry name" value="N-(1-d-carboxylethyl)-l-norvaline Dehydrogenase, domain 2"/>
    <property type="match status" value="1"/>
</dbReference>
<feature type="domain" description="Ketopantoate reductase C-terminal" evidence="3">
    <location>
        <begin position="205"/>
        <end position="328"/>
    </location>
</feature>
<evidence type="ECO:0000313" key="5">
    <source>
        <dbReference type="Proteomes" id="UP000013776"/>
    </source>
</evidence>
<proteinExistence type="predicted"/>
<dbReference type="Pfam" id="PF02558">
    <property type="entry name" value="ApbA"/>
    <property type="match status" value="1"/>
</dbReference>
<comment type="caution">
    <text evidence="4">The sequence shown here is derived from an EMBL/GenBank/DDBJ whole genome shotgun (WGS) entry which is preliminary data.</text>
</comment>
<dbReference type="VEuPathDB" id="FungiDB:TAPDE_000860"/>
<feature type="compositionally biased region" description="Polar residues" evidence="1">
    <location>
        <begin position="630"/>
        <end position="647"/>
    </location>
</feature>
<reference evidence="4 5" key="1">
    <citation type="journal article" date="2013" name="MBio">
        <title>Genome sequencing of the plant pathogen Taphrina deformans, the causal agent of peach leaf curl.</title>
        <authorList>
            <person name="Cisse O.H."/>
            <person name="Almeida J.M.G.C.F."/>
            <person name="Fonseca A."/>
            <person name="Kumar A.A."/>
            <person name="Salojaervi J."/>
            <person name="Overmyer K."/>
            <person name="Hauser P.M."/>
            <person name="Pagni M."/>
        </authorList>
    </citation>
    <scope>NUCLEOTIDE SEQUENCE [LARGE SCALE GENOMIC DNA]</scope>
    <source>
        <strain evidence="5">PYCC 5710 / ATCC 11124 / CBS 356.35 / IMI 108563 / JCM 9778 / NBRC 8474</strain>
    </source>
</reference>
<dbReference type="FunFam" id="1.10.1040.10:FF:000017">
    <property type="entry name" value="2-dehydropantoate 2-reductase"/>
    <property type="match status" value="1"/>
</dbReference>
<dbReference type="STRING" id="1097556.R4XCV1"/>
<dbReference type="InterPro" id="IPR013328">
    <property type="entry name" value="6PGD_dom2"/>
</dbReference>
<dbReference type="PANTHER" id="PTHR21708">
    <property type="entry name" value="PROBABLE 2-DEHYDROPANTOATE 2-REDUCTASE"/>
    <property type="match status" value="1"/>
</dbReference>
<evidence type="ECO:0000313" key="4">
    <source>
        <dbReference type="EMBL" id="CCG81150.1"/>
    </source>
</evidence>
<dbReference type="InterPro" id="IPR013332">
    <property type="entry name" value="KPR_N"/>
</dbReference>
<dbReference type="Pfam" id="PF08546">
    <property type="entry name" value="ApbA_C"/>
    <property type="match status" value="1"/>
</dbReference>
<accession>R4XCV1</accession>
<feature type="compositionally biased region" description="Low complexity" evidence="1">
    <location>
        <begin position="720"/>
        <end position="740"/>
    </location>
</feature>
<name>R4XCV1_TAPDE</name>
<sequence length="753" mass="82581">MNTMEPREEHSNKLRILSIGSNAISAFFSWRLQASQAADITIVWRSHFEAVTQYGISFRSDIYGPDRFRPNRVVRNVDEAAENSAGYDYVFVCIKALPDIYKLGEVIKPVVTPSHTCIIVNTTTALDIEAELMELYPRNMVLSLCAGIDLIQTGPADFDHIATNSVQIGALRANPTLPREAQEDMTESLTLTLEAGALECTTTNNIEKYQWERLIGLIAFHPISVILKEPNHAKLMDDPNTKALISDIFDECIRICEVRKITFPYDFKSKVMQSMITTKEAKSTMYQDFLAGRPLEIEIYLTTPIRFARDAQIDAPHMRSVHALLSHINRINQQKPASPLPNAASRLAPQHTGQSVLTQSRPYMHRGLTDGATMQNSGRAMSMVYGAPPTTNGYARAPVPPPQSRRAPSAQITRSESLEGLEEFAAVAMYSDLVPNNEVYPSTARSHSALPGVANDYSGRQQNRPPSRASTSQGYYPTTAQGNQRPPRQNAFAMMGRKMSNLRASGRGKTGDFDDDDDDDDAYIESPVADRGPPIDPEKVDMLAMTRRGRNSALGNRLEADRMGSLANGRPKPRQTKTSDALMHDIPGVHDAVTNSALFGMGDNRYGTVDSRTLAKSANVRLNSMQSVRAPSMTQAHHAYSVQQQRQPGPPNAMNGRGPYTNDMQYQNRARVTSGSSTATFRGQIPPQAVQRQQILSQAAEYPVKGMDRNTPAGARSVTGSASASFGSLGNGSGSHSSSSSRDEIPPPPPVAR</sequence>
<dbReference type="Proteomes" id="UP000013776">
    <property type="component" value="Unassembled WGS sequence"/>
</dbReference>
<dbReference type="Gene3D" id="3.40.50.720">
    <property type="entry name" value="NAD(P)-binding Rossmann-like Domain"/>
    <property type="match status" value="1"/>
</dbReference>
<dbReference type="InterPro" id="IPR051402">
    <property type="entry name" value="KPR-Related"/>
</dbReference>
<feature type="region of interest" description="Disordered" evidence="1">
    <location>
        <begin position="630"/>
        <end position="691"/>
    </location>
</feature>
<dbReference type="InterPro" id="IPR008927">
    <property type="entry name" value="6-PGluconate_DH-like_C_sf"/>
</dbReference>
<dbReference type="PANTHER" id="PTHR21708:SF25">
    <property type="entry name" value="PROTEIN PAM1-RELATED"/>
    <property type="match status" value="1"/>
</dbReference>
<organism evidence="4 5">
    <name type="scientific">Taphrina deformans (strain PYCC 5710 / ATCC 11124 / CBS 356.35 / IMI 108563 / JCM 9778 / NBRC 8474)</name>
    <name type="common">Peach leaf curl fungus</name>
    <name type="synonym">Lalaria deformans</name>
    <dbReference type="NCBI Taxonomy" id="1097556"/>
    <lineage>
        <taxon>Eukaryota</taxon>
        <taxon>Fungi</taxon>
        <taxon>Dikarya</taxon>
        <taxon>Ascomycota</taxon>
        <taxon>Taphrinomycotina</taxon>
        <taxon>Taphrinomycetes</taxon>
        <taxon>Taphrinales</taxon>
        <taxon>Taphrinaceae</taxon>
        <taxon>Taphrina</taxon>
    </lineage>
</organism>
<evidence type="ECO:0000256" key="1">
    <source>
        <dbReference type="SAM" id="MobiDB-lite"/>
    </source>
</evidence>
<dbReference type="eggNOG" id="ENOG502QT3Z">
    <property type="taxonomic scope" value="Eukaryota"/>
</dbReference>
<evidence type="ECO:0000259" key="3">
    <source>
        <dbReference type="Pfam" id="PF08546"/>
    </source>
</evidence>
<feature type="domain" description="Ketopantoate reductase N-terminal" evidence="2">
    <location>
        <begin position="16"/>
        <end position="171"/>
    </location>
</feature>
<evidence type="ECO:0000259" key="2">
    <source>
        <dbReference type="Pfam" id="PF02558"/>
    </source>
</evidence>
<dbReference type="OrthoDB" id="5302359at2759"/>
<feature type="region of interest" description="Disordered" evidence="1">
    <location>
        <begin position="334"/>
        <end position="414"/>
    </location>
</feature>
<dbReference type="AlphaFoldDB" id="R4XCV1"/>
<keyword evidence="5" id="KW-1185">Reference proteome</keyword>
<dbReference type="GO" id="GO:0005737">
    <property type="term" value="C:cytoplasm"/>
    <property type="evidence" value="ECO:0007669"/>
    <property type="project" value="TreeGrafter"/>
</dbReference>
<feature type="compositionally biased region" description="Polar residues" evidence="1">
    <location>
        <begin position="351"/>
        <end position="361"/>
    </location>
</feature>
<protein>
    <submittedName>
        <fullName evidence="4">2-dehydropantoate 2-reductase</fullName>
    </submittedName>
</protein>
<feature type="compositionally biased region" description="Polar residues" evidence="1">
    <location>
        <begin position="662"/>
        <end position="681"/>
    </location>
</feature>
<dbReference type="InterPro" id="IPR013752">
    <property type="entry name" value="KPA_reductase"/>
</dbReference>